<feature type="region of interest" description="Disordered" evidence="6">
    <location>
        <begin position="42"/>
        <end position="69"/>
    </location>
</feature>
<evidence type="ECO:0000256" key="3">
    <source>
        <dbReference type="ARBA" id="ARBA00022490"/>
    </source>
</evidence>
<protein>
    <recommendedName>
        <fullName evidence="11">Stonin-1</fullName>
    </recommendedName>
</protein>
<feature type="domain" description="SHD" evidence="7">
    <location>
        <begin position="211"/>
        <end position="344"/>
    </location>
</feature>
<dbReference type="InterPro" id="IPR050431">
    <property type="entry name" value="Adaptor_comp_med_subunit"/>
</dbReference>
<feature type="domain" description="MHD" evidence="8">
    <location>
        <begin position="348"/>
        <end position="651"/>
    </location>
</feature>
<feature type="compositionally biased region" description="Polar residues" evidence="6">
    <location>
        <begin position="53"/>
        <end position="69"/>
    </location>
</feature>
<dbReference type="PROSITE" id="PS51072">
    <property type="entry name" value="MHD"/>
    <property type="match status" value="1"/>
</dbReference>
<accession>A0A401SVE1</accession>
<evidence type="ECO:0008006" key="11">
    <source>
        <dbReference type="Google" id="ProtNLM"/>
    </source>
</evidence>
<dbReference type="GO" id="GO:0030100">
    <property type="term" value="P:regulation of endocytosis"/>
    <property type="evidence" value="ECO:0007669"/>
    <property type="project" value="UniProtKB-UniRule"/>
</dbReference>
<feature type="compositionally biased region" description="Low complexity" evidence="6">
    <location>
        <begin position="42"/>
        <end position="52"/>
    </location>
</feature>
<dbReference type="PROSITE" id="PS51070">
    <property type="entry name" value="SHD"/>
    <property type="match status" value="1"/>
</dbReference>
<evidence type="ECO:0000256" key="1">
    <source>
        <dbReference type="ARBA" id="ARBA00004496"/>
    </source>
</evidence>
<dbReference type="Pfam" id="PF00928">
    <property type="entry name" value="Adap_comp_sub"/>
    <property type="match status" value="1"/>
</dbReference>
<comment type="caution">
    <text evidence="9">The sequence shown here is derived from an EMBL/GenBank/DDBJ whole genome shotgun (WGS) entry which is preliminary data.</text>
</comment>
<evidence type="ECO:0000256" key="4">
    <source>
        <dbReference type="ARBA" id="ARBA00022583"/>
    </source>
</evidence>
<dbReference type="GO" id="GO:0005737">
    <property type="term" value="C:cytoplasm"/>
    <property type="evidence" value="ECO:0007669"/>
    <property type="project" value="UniProtKB-SubCell"/>
</dbReference>
<keyword evidence="4 5" id="KW-0254">Endocytosis</keyword>
<dbReference type="InterPro" id="IPR036168">
    <property type="entry name" value="AP2_Mu_C_sf"/>
</dbReference>
<evidence type="ECO:0000256" key="5">
    <source>
        <dbReference type="PIRNR" id="PIRNR037099"/>
    </source>
</evidence>
<dbReference type="Proteomes" id="UP000287033">
    <property type="component" value="Unassembled WGS sequence"/>
</dbReference>
<dbReference type="InterPro" id="IPR012320">
    <property type="entry name" value="SHD_dom"/>
</dbReference>
<comment type="subcellular location">
    <subcellularLocation>
        <location evidence="1">Cytoplasm</location>
    </subcellularLocation>
</comment>
<organism evidence="9 10">
    <name type="scientific">Chiloscyllium punctatum</name>
    <name type="common">Brownbanded bambooshark</name>
    <name type="synonym">Hemiscyllium punctatum</name>
    <dbReference type="NCBI Taxonomy" id="137246"/>
    <lineage>
        <taxon>Eukaryota</taxon>
        <taxon>Metazoa</taxon>
        <taxon>Chordata</taxon>
        <taxon>Craniata</taxon>
        <taxon>Vertebrata</taxon>
        <taxon>Chondrichthyes</taxon>
        <taxon>Elasmobranchii</taxon>
        <taxon>Galeomorphii</taxon>
        <taxon>Galeoidea</taxon>
        <taxon>Orectolobiformes</taxon>
        <taxon>Hemiscylliidae</taxon>
        <taxon>Chiloscyllium</taxon>
    </lineage>
</organism>
<dbReference type="InterPro" id="IPR017110">
    <property type="entry name" value="Stonin"/>
</dbReference>
<evidence type="ECO:0000259" key="8">
    <source>
        <dbReference type="PROSITE" id="PS51072"/>
    </source>
</evidence>
<dbReference type="EMBL" id="BEZZ01000591">
    <property type="protein sequence ID" value="GCC34369.1"/>
    <property type="molecule type" value="Genomic_DNA"/>
</dbReference>
<dbReference type="PANTHER" id="PTHR10529">
    <property type="entry name" value="AP COMPLEX SUBUNIT MU"/>
    <property type="match status" value="1"/>
</dbReference>
<dbReference type="AlphaFoldDB" id="A0A401SVE1"/>
<reference evidence="9 10" key="1">
    <citation type="journal article" date="2018" name="Nat. Ecol. Evol.">
        <title>Shark genomes provide insights into elasmobranch evolution and the origin of vertebrates.</title>
        <authorList>
            <person name="Hara Y"/>
            <person name="Yamaguchi K"/>
            <person name="Onimaru K"/>
            <person name="Kadota M"/>
            <person name="Koyanagi M"/>
            <person name="Keeley SD"/>
            <person name="Tatsumi K"/>
            <person name="Tanaka K"/>
            <person name="Motone F"/>
            <person name="Kageyama Y"/>
            <person name="Nozu R"/>
            <person name="Adachi N"/>
            <person name="Nishimura O"/>
            <person name="Nakagawa R"/>
            <person name="Tanegashima C"/>
            <person name="Kiyatake I"/>
            <person name="Matsumoto R"/>
            <person name="Murakumo K"/>
            <person name="Nishida K"/>
            <person name="Terakita A"/>
            <person name="Kuratani S"/>
            <person name="Sato K"/>
            <person name="Hyodo S Kuraku.S."/>
        </authorList>
    </citation>
    <scope>NUCLEOTIDE SEQUENCE [LARGE SCALE GENOMIC DNA]</scope>
</reference>
<dbReference type="Gene3D" id="2.60.40.1170">
    <property type="entry name" value="Mu homology domain, subdomain B"/>
    <property type="match status" value="2"/>
</dbReference>
<gene>
    <name evidence="9" type="ORF">chiPu_0012842</name>
</gene>
<dbReference type="SUPFAM" id="SSF49447">
    <property type="entry name" value="Second domain of Mu2 adaptin subunit (ap50) of ap2 adaptor"/>
    <property type="match status" value="1"/>
</dbReference>
<comment type="similarity">
    <text evidence="2 5">Belongs to the Stoned B family.</text>
</comment>
<dbReference type="PIRSF" id="PIRSF037099">
    <property type="entry name" value="Stonin"/>
    <property type="match status" value="1"/>
</dbReference>
<name>A0A401SVE1_CHIPU</name>
<dbReference type="InterPro" id="IPR028565">
    <property type="entry name" value="MHD"/>
</dbReference>
<evidence type="ECO:0000313" key="9">
    <source>
        <dbReference type="EMBL" id="GCC34369.1"/>
    </source>
</evidence>
<sequence>MSSLNYPNWVTFDDDYGFQSPKQSFSSDNGHKSNGLVLSLSSQDDLSRRSASGSNTPLSSPFTNFPSTPMSGLQIPITASSSGDSCFFKFEDLSQTDQFRPHNNENGYTNPFWNQSYISSTGISHCEQESNQAHEISTTSTTNTFFHGPKQMNGPQKSWSNSPLTVLCQKHEKIQADDFQPSKTFSENKQHHVQISSPNVRNLFRIGYKNGWPLMMRIPEKKNMMSSRQWGPIYLNLLAGGVLQLYYEQGLEKPFKEFQLQPYCRLSKPKLENYKASEKIHTVKIENVSYTEKRKYHAKTEVLHEAEVEQVLKFGTTDYKDFTDFIAAVEEELMKLPLLAQRRKSYEEQEMILEITDHFWGKFSREGKMIEGSVVTHVYCLCFINGNVECFLTLNDLQLQRKDRCYLKNDMDSTWIQISDYRVHKCVKENEFEKSRVIKFTPPDACRLELMRFKTVCDNPELPFLLKGLVTVHGAYTELQAFLVMSAAYSNLQNRLSSMYCENVMIRFPVPPAWFKIFQTGNLFRQKSLKAKMNRNARFGSVSTTGGEPVMQVTIGTAKYVHAFKAIVWRIDRLPDRNAASDHPHCFSCKLELGSDQEIPSEWKPVIAVEFEVPDTSASKVQVKSFGTESDIQPEKHIHRKAQYHYQVEIEKKWISIEGEDPDKPGDCMTQ</sequence>
<keyword evidence="10" id="KW-1185">Reference proteome</keyword>
<dbReference type="GO" id="GO:0006897">
    <property type="term" value="P:endocytosis"/>
    <property type="evidence" value="ECO:0007669"/>
    <property type="project" value="UniProtKB-KW"/>
</dbReference>
<evidence type="ECO:0000256" key="2">
    <source>
        <dbReference type="ARBA" id="ARBA00005579"/>
    </source>
</evidence>
<dbReference type="OrthoDB" id="10063141at2759"/>
<proteinExistence type="inferred from homology"/>
<evidence type="ECO:0000256" key="6">
    <source>
        <dbReference type="SAM" id="MobiDB-lite"/>
    </source>
</evidence>
<keyword evidence="3" id="KW-0963">Cytoplasm</keyword>
<evidence type="ECO:0000259" key="7">
    <source>
        <dbReference type="PROSITE" id="PS51070"/>
    </source>
</evidence>
<dbReference type="OMA" id="PIRDTSW"/>
<dbReference type="STRING" id="137246.A0A401SVE1"/>
<evidence type="ECO:0000313" key="10">
    <source>
        <dbReference type="Proteomes" id="UP000287033"/>
    </source>
</evidence>